<protein>
    <submittedName>
        <fullName evidence="2">Uncharacterized protein</fullName>
    </submittedName>
</protein>
<dbReference type="Proteomes" id="UP000273001">
    <property type="component" value="Chromosome"/>
</dbReference>
<reference evidence="2 3" key="1">
    <citation type="submission" date="2018-09" db="EMBL/GenBank/DDBJ databases">
        <authorList>
            <person name="Li J."/>
        </authorList>
    </citation>
    <scope>NUCLEOTIDE SEQUENCE [LARGE SCALE GENOMIC DNA]</scope>
    <source>
        <strain evidence="2 3">2129</strain>
    </source>
</reference>
<gene>
    <name evidence="2" type="ORF">D5R93_11195</name>
</gene>
<keyword evidence="3" id="KW-1185">Reference proteome</keyword>
<evidence type="ECO:0000313" key="2">
    <source>
        <dbReference type="EMBL" id="AYD90427.1"/>
    </source>
</evidence>
<proteinExistence type="predicted"/>
<accession>A0ABN5PTI6</accession>
<feature type="region of interest" description="Disordered" evidence="1">
    <location>
        <begin position="1"/>
        <end position="20"/>
    </location>
</feature>
<evidence type="ECO:0000313" key="3">
    <source>
        <dbReference type="Proteomes" id="UP000273001"/>
    </source>
</evidence>
<evidence type="ECO:0000256" key="1">
    <source>
        <dbReference type="SAM" id="MobiDB-lite"/>
    </source>
</evidence>
<dbReference type="EMBL" id="CP032514">
    <property type="protein sequence ID" value="AYD90427.1"/>
    <property type="molecule type" value="Genomic_DNA"/>
</dbReference>
<organism evidence="2 3">
    <name type="scientific">Actinomyces lilanjuaniae</name>
    <dbReference type="NCBI Taxonomy" id="2321394"/>
    <lineage>
        <taxon>Bacteria</taxon>
        <taxon>Bacillati</taxon>
        <taxon>Actinomycetota</taxon>
        <taxon>Actinomycetes</taxon>
        <taxon>Actinomycetales</taxon>
        <taxon>Actinomycetaceae</taxon>
        <taxon>Actinomyces</taxon>
    </lineage>
</organism>
<sequence>MAWQGTRAAPLPGPTHLGERVAGDRGAVVRARDQCTVMAVAPVASARTAVGASGAAATVTRTVPLTSRSGSQWRQ</sequence>
<name>A0ABN5PTI6_9ACTO</name>